<feature type="transmembrane region" description="Helical" evidence="5">
    <location>
        <begin position="370"/>
        <end position="389"/>
    </location>
</feature>
<feature type="transmembrane region" description="Helical" evidence="5">
    <location>
        <begin position="279"/>
        <end position="300"/>
    </location>
</feature>
<feature type="transmembrane region" description="Helical" evidence="5">
    <location>
        <begin position="307"/>
        <end position="324"/>
    </location>
</feature>
<evidence type="ECO:0000259" key="6">
    <source>
        <dbReference type="PROSITE" id="PS50850"/>
    </source>
</evidence>
<evidence type="ECO:0000256" key="4">
    <source>
        <dbReference type="ARBA" id="ARBA00023136"/>
    </source>
</evidence>
<keyword evidence="3 5" id="KW-1133">Transmembrane helix</keyword>
<protein>
    <submittedName>
        <fullName evidence="7">Niacin/nicotinamide transporter NaiP</fullName>
    </submittedName>
</protein>
<feature type="transmembrane region" description="Helical" evidence="5">
    <location>
        <begin position="336"/>
        <end position="358"/>
    </location>
</feature>
<keyword evidence="4 5" id="KW-0472">Membrane</keyword>
<gene>
    <name evidence="7" type="primary">naiP_2</name>
    <name evidence="7" type="ORF">LMG27952_04012</name>
</gene>
<feature type="transmembrane region" description="Helical" evidence="5">
    <location>
        <begin position="101"/>
        <end position="118"/>
    </location>
</feature>
<proteinExistence type="predicted"/>
<evidence type="ECO:0000256" key="2">
    <source>
        <dbReference type="ARBA" id="ARBA00022692"/>
    </source>
</evidence>
<dbReference type="PANTHER" id="PTHR23508">
    <property type="entry name" value="CARBOXYLIC ACID TRANSPORTER PROTEIN HOMOLOG"/>
    <property type="match status" value="1"/>
</dbReference>
<dbReference type="PROSITE" id="PS00217">
    <property type="entry name" value="SUGAR_TRANSPORT_2"/>
    <property type="match status" value="1"/>
</dbReference>
<dbReference type="InterPro" id="IPR036259">
    <property type="entry name" value="MFS_trans_sf"/>
</dbReference>
<dbReference type="InterPro" id="IPR011701">
    <property type="entry name" value="MFS"/>
</dbReference>
<dbReference type="PROSITE" id="PS00216">
    <property type="entry name" value="SUGAR_TRANSPORT_1"/>
    <property type="match status" value="1"/>
</dbReference>
<evidence type="ECO:0000256" key="5">
    <source>
        <dbReference type="SAM" id="Phobius"/>
    </source>
</evidence>
<dbReference type="Pfam" id="PF07690">
    <property type="entry name" value="MFS_1"/>
    <property type="match status" value="1"/>
</dbReference>
<sequence length="426" mass="45982">MKLAKTEELPQSSAWWAPGWMSRLDTRGKRAFAASFGGWAIDAFDFMIFSFVISALTRGLAIDRGKIGLIGTATLLASAAGGWIAGMLADQFGRVRMLQATILWFSVCTILIGFAQNFEQLLTLRILQGLGFGGEWAIGAVLIAETVRAEDRGKAVGFVQSGWSLGWGAAAIAYSLAFSLLPEQLAWRSLFWAGAFPALIVLFVRRNVDEPDIFLHTRAKQRMSGEKPHLLAIFAPPLAMTTLKASALCTALTGGYYAMSTWLPTFLKVERHLSVLNTGGYLMVLIVGSFCGFIAGAYLADLWGRRRTFIAFSLAAAVCLYVYLKLPLTDAQMLVLGFPLGLTSCGVFSGMGAYLSELYPSHVRASGQSFCYNFGRGIGALFPALVGFLSESSSLGNAIAIFAGFAYAISVVMAVTLPETKSRQLQ</sequence>
<feature type="transmembrane region" description="Helical" evidence="5">
    <location>
        <begin position="31"/>
        <end position="55"/>
    </location>
</feature>
<accession>A0ABN7HXL7</accession>
<comment type="caution">
    <text evidence="7">The sequence shown here is derived from an EMBL/GenBank/DDBJ whole genome shotgun (WGS) entry which is preliminary data.</text>
</comment>
<dbReference type="InterPro" id="IPR020846">
    <property type="entry name" value="MFS_dom"/>
</dbReference>
<dbReference type="CDD" id="cd17371">
    <property type="entry name" value="MFS_MucK"/>
    <property type="match status" value="1"/>
</dbReference>
<keyword evidence="8" id="KW-1185">Reference proteome</keyword>
<feature type="transmembrane region" description="Helical" evidence="5">
    <location>
        <begin position="124"/>
        <end position="144"/>
    </location>
</feature>
<evidence type="ECO:0000313" key="7">
    <source>
        <dbReference type="EMBL" id="CAD6543253.1"/>
    </source>
</evidence>
<evidence type="ECO:0000256" key="1">
    <source>
        <dbReference type="ARBA" id="ARBA00004141"/>
    </source>
</evidence>
<keyword evidence="2 5" id="KW-0812">Transmembrane</keyword>
<dbReference type="PROSITE" id="PS50850">
    <property type="entry name" value="MFS"/>
    <property type="match status" value="1"/>
</dbReference>
<evidence type="ECO:0000313" key="8">
    <source>
        <dbReference type="Proteomes" id="UP000656319"/>
    </source>
</evidence>
<feature type="transmembrane region" description="Helical" evidence="5">
    <location>
        <begin position="395"/>
        <end position="417"/>
    </location>
</feature>
<evidence type="ECO:0000256" key="3">
    <source>
        <dbReference type="ARBA" id="ARBA00022989"/>
    </source>
</evidence>
<feature type="transmembrane region" description="Helical" evidence="5">
    <location>
        <begin position="189"/>
        <end position="208"/>
    </location>
</feature>
<dbReference type="SUPFAM" id="SSF103473">
    <property type="entry name" value="MFS general substrate transporter"/>
    <property type="match status" value="1"/>
</dbReference>
<dbReference type="EMBL" id="CAJHCQ010000010">
    <property type="protein sequence ID" value="CAD6543253.1"/>
    <property type="molecule type" value="Genomic_DNA"/>
</dbReference>
<feature type="transmembrane region" description="Helical" evidence="5">
    <location>
        <begin position="156"/>
        <end position="177"/>
    </location>
</feature>
<feature type="transmembrane region" description="Helical" evidence="5">
    <location>
        <begin position="229"/>
        <end position="259"/>
    </location>
</feature>
<dbReference type="RefSeq" id="WP_201697640.1">
    <property type="nucleotide sequence ID" value="NZ_CAJHCQ010000010.1"/>
</dbReference>
<dbReference type="InterPro" id="IPR005829">
    <property type="entry name" value="Sugar_transporter_CS"/>
</dbReference>
<dbReference type="Proteomes" id="UP000656319">
    <property type="component" value="Unassembled WGS sequence"/>
</dbReference>
<comment type="subcellular location">
    <subcellularLocation>
        <location evidence="1">Membrane</location>
        <topology evidence="1">Multi-pass membrane protein</topology>
    </subcellularLocation>
</comment>
<dbReference type="PANTHER" id="PTHR23508:SF10">
    <property type="entry name" value="CARBOXYLIC ACID TRANSPORTER PROTEIN HOMOLOG"/>
    <property type="match status" value="1"/>
</dbReference>
<reference evidence="7 8" key="1">
    <citation type="submission" date="2020-10" db="EMBL/GenBank/DDBJ databases">
        <authorList>
            <person name="Peeters C."/>
        </authorList>
    </citation>
    <scope>NUCLEOTIDE SEQUENCE [LARGE SCALE GENOMIC DNA]</scope>
    <source>
        <strain evidence="7 8">LMG 27952</strain>
    </source>
</reference>
<name>A0ABN7HXL7_9BURK</name>
<organism evidence="7 8">
    <name type="scientific">Paraburkholderia hiiakae</name>
    <dbReference type="NCBI Taxonomy" id="1081782"/>
    <lineage>
        <taxon>Bacteria</taxon>
        <taxon>Pseudomonadati</taxon>
        <taxon>Pseudomonadota</taxon>
        <taxon>Betaproteobacteria</taxon>
        <taxon>Burkholderiales</taxon>
        <taxon>Burkholderiaceae</taxon>
        <taxon>Paraburkholderia</taxon>
    </lineage>
</organism>
<dbReference type="Gene3D" id="1.20.1250.20">
    <property type="entry name" value="MFS general substrate transporter like domains"/>
    <property type="match status" value="2"/>
</dbReference>
<feature type="transmembrane region" description="Helical" evidence="5">
    <location>
        <begin position="67"/>
        <end position="89"/>
    </location>
</feature>
<feature type="domain" description="Major facilitator superfamily (MFS) profile" evidence="6">
    <location>
        <begin position="31"/>
        <end position="421"/>
    </location>
</feature>